<comment type="caution">
    <text evidence="1">The sequence shown here is derived from an EMBL/GenBank/DDBJ whole genome shotgun (WGS) entry which is preliminary data.</text>
</comment>
<evidence type="ECO:0000313" key="1">
    <source>
        <dbReference type="EMBL" id="MEN3156383.1"/>
    </source>
</evidence>
<gene>
    <name evidence="1" type="ORF">ABDD91_26450</name>
</gene>
<sequence>MKSTLSCSVTIDLDGGDGEIIVSDKNQTLIISIGLAAITLRNFFSDLDALWGLTNKTRKTYAKRILGGKKPIFPT</sequence>
<proteinExistence type="predicted"/>
<dbReference type="Proteomes" id="UP001418804">
    <property type="component" value="Unassembled WGS sequence"/>
</dbReference>
<name>A0ABD5L060_PRIAR</name>
<reference evidence="1 2" key="2">
    <citation type="submission" date="2024-05" db="EMBL/GenBank/DDBJ databases">
        <authorList>
            <person name="Zheng X."/>
        </authorList>
    </citation>
    <scope>NUCLEOTIDE SEQUENCE [LARGE SCALE GENOMIC DNA]</scope>
    <source>
        <strain evidence="1 2">C4-10</strain>
    </source>
</reference>
<protein>
    <submittedName>
        <fullName evidence="1">Uncharacterized protein</fullName>
    </submittedName>
</protein>
<dbReference type="EMBL" id="JBDIVD010000002">
    <property type="protein sequence ID" value="MEN3156383.1"/>
    <property type="molecule type" value="Genomic_DNA"/>
</dbReference>
<evidence type="ECO:0000313" key="2">
    <source>
        <dbReference type="Proteomes" id="UP001418804"/>
    </source>
</evidence>
<dbReference type="RefSeq" id="WP_345936356.1">
    <property type="nucleotide sequence ID" value="NZ_JBDIVD010000002.1"/>
</dbReference>
<reference evidence="1 2" key="1">
    <citation type="submission" date="2024-05" db="EMBL/GenBank/DDBJ databases">
        <title>The mechanism of isolation and screening of efficient mineral weathering bacteria priestia aryabhattai c4-10 with weathered biotite.</title>
        <authorList>
            <person name="Yang S."/>
        </authorList>
    </citation>
    <scope>NUCLEOTIDE SEQUENCE [LARGE SCALE GENOMIC DNA]</scope>
    <source>
        <strain evidence="1 2">C4-10</strain>
    </source>
</reference>
<accession>A0ABD5L060</accession>
<organism evidence="1 2">
    <name type="scientific">Priestia aryabhattai</name>
    <name type="common">Bacillus aryabhattai</name>
    <dbReference type="NCBI Taxonomy" id="412384"/>
    <lineage>
        <taxon>Bacteria</taxon>
        <taxon>Bacillati</taxon>
        <taxon>Bacillota</taxon>
        <taxon>Bacilli</taxon>
        <taxon>Bacillales</taxon>
        <taxon>Bacillaceae</taxon>
        <taxon>Priestia</taxon>
    </lineage>
</organism>
<dbReference type="AlphaFoldDB" id="A0ABD5L060"/>